<evidence type="ECO:0000259" key="1">
    <source>
        <dbReference type="Pfam" id="PF00561"/>
    </source>
</evidence>
<feature type="domain" description="AB hydrolase-1" evidence="1">
    <location>
        <begin position="65"/>
        <end position="172"/>
    </location>
</feature>
<dbReference type="SUPFAM" id="SSF53474">
    <property type="entry name" value="alpha/beta-Hydrolases"/>
    <property type="match status" value="1"/>
</dbReference>
<gene>
    <name evidence="2" type="ORF">CLV48_11051</name>
</gene>
<dbReference type="Proteomes" id="UP000240708">
    <property type="component" value="Unassembled WGS sequence"/>
</dbReference>
<dbReference type="Gene3D" id="3.40.50.1820">
    <property type="entry name" value="alpha/beta hydrolase"/>
    <property type="match status" value="1"/>
</dbReference>
<evidence type="ECO:0000313" key="3">
    <source>
        <dbReference type="Proteomes" id="UP000240708"/>
    </source>
</evidence>
<evidence type="ECO:0000313" key="2">
    <source>
        <dbReference type="EMBL" id="PSL02268.1"/>
    </source>
</evidence>
<dbReference type="PANTHER" id="PTHR43798">
    <property type="entry name" value="MONOACYLGLYCEROL LIPASE"/>
    <property type="match status" value="1"/>
</dbReference>
<keyword evidence="3" id="KW-1185">Reference proteome</keyword>
<dbReference type="AlphaFoldDB" id="A0A2P8DYG9"/>
<dbReference type="InterPro" id="IPR029058">
    <property type="entry name" value="AB_hydrolase_fold"/>
</dbReference>
<dbReference type="EMBL" id="PYGF01000010">
    <property type="protein sequence ID" value="PSL02268.1"/>
    <property type="molecule type" value="Genomic_DNA"/>
</dbReference>
<dbReference type="Pfam" id="PF00561">
    <property type="entry name" value="Abhydrolase_1"/>
    <property type="match status" value="1"/>
</dbReference>
<accession>A0A2P8DYG9</accession>
<organism evidence="2 3">
    <name type="scientific">Cecembia rubra</name>
    <dbReference type="NCBI Taxonomy" id="1485585"/>
    <lineage>
        <taxon>Bacteria</taxon>
        <taxon>Pseudomonadati</taxon>
        <taxon>Bacteroidota</taxon>
        <taxon>Cytophagia</taxon>
        <taxon>Cytophagales</taxon>
        <taxon>Cyclobacteriaceae</taxon>
        <taxon>Cecembia</taxon>
    </lineage>
</organism>
<proteinExistence type="predicted"/>
<dbReference type="InterPro" id="IPR050266">
    <property type="entry name" value="AB_hydrolase_sf"/>
</dbReference>
<comment type="caution">
    <text evidence="2">The sequence shown here is derived from an EMBL/GenBank/DDBJ whole genome shotgun (WGS) entry which is preliminary data.</text>
</comment>
<sequence length="320" mass="36413">MNAVFTTRFMIGLLFIIGCNAKDDSNIKLGINNEINRSDEFSSNLKHIIINEATFNYTDTGSGEPIVFVHGGLEDYRTWEPQIEIFSKDYRIITYSRRYNFPNDNQLEVNSFSAKTEAEDLARFITDLKLGPVHVVGHSFGGLISLFLTKSNPELVRSLTLSEPALISWLIDIPGGKVHYDDFYNKLIEPIKQAFHNKDTVGVLRKTLIYFAGADILEKLPEEAIDQMTANLPEWYFMSQSPDPFPEFKRKDLNDIKVPILTISGGQTLPMLQLINKELKTILPKAPHYHLEEGTHDLWFTFPEQAGQAVLSFIETIPKK</sequence>
<dbReference type="InterPro" id="IPR000073">
    <property type="entry name" value="AB_hydrolase_1"/>
</dbReference>
<protein>
    <submittedName>
        <fullName evidence="2">Pimeloyl-ACP methyl ester carboxylesterase</fullName>
    </submittedName>
</protein>
<dbReference type="RefSeq" id="WP_170069041.1">
    <property type="nucleotide sequence ID" value="NZ_PYGF01000010.1"/>
</dbReference>
<name>A0A2P8DYG9_9BACT</name>
<reference evidence="2 3" key="1">
    <citation type="submission" date="2018-03" db="EMBL/GenBank/DDBJ databases">
        <title>Genomic Encyclopedia of Archaeal and Bacterial Type Strains, Phase II (KMG-II): from individual species to whole genera.</title>
        <authorList>
            <person name="Goeker M."/>
        </authorList>
    </citation>
    <scope>NUCLEOTIDE SEQUENCE [LARGE SCALE GENOMIC DNA]</scope>
    <source>
        <strain evidence="2 3">DSM 28057</strain>
    </source>
</reference>